<sequence>MTPGDGVRQRNMAAGRHLVDVLQLLDGGGLRLEKDDITDTCYITGPCGDVGHLNPALWASSLSLSSGTFHLDIRAPMSVIHSFSSGSSGSSVSSGSSGSSGSLWNTKPVAAIESKWRRDAALSAVSLTDTSSVALASRRASVDVVRDDVIRERRLLETLFNTEPPQREKRRRCHQRRRGGDVIRDEEDMRNVFHGCTINGDIQINISKP</sequence>
<dbReference type="EMBL" id="SRLO01007573">
    <property type="protein sequence ID" value="TNN27902.1"/>
    <property type="molecule type" value="Genomic_DNA"/>
</dbReference>
<evidence type="ECO:0000313" key="2">
    <source>
        <dbReference type="EMBL" id="TNN27902.1"/>
    </source>
</evidence>
<keyword evidence="3" id="KW-1185">Reference proteome</keyword>
<reference evidence="2 3" key="1">
    <citation type="submission" date="2019-03" db="EMBL/GenBank/DDBJ databases">
        <title>First draft genome of Liparis tanakae, snailfish: a comprehensive survey of snailfish specific genes.</title>
        <authorList>
            <person name="Kim W."/>
            <person name="Song I."/>
            <person name="Jeong J.-H."/>
            <person name="Kim D."/>
            <person name="Kim S."/>
            <person name="Ryu S."/>
            <person name="Song J.Y."/>
            <person name="Lee S.K."/>
        </authorList>
    </citation>
    <scope>NUCLEOTIDE SEQUENCE [LARGE SCALE GENOMIC DNA]</scope>
    <source>
        <tissue evidence="2">Muscle</tissue>
    </source>
</reference>
<comment type="caution">
    <text evidence="2">The sequence shown here is derived from an EMBL/GenBank/DDBJ whole genome shotgun (WGS) entry which is preliminary data.</text>
</comment>
<organism evidence="2 3">
    <name type="scientific">Liparis tanakae</name>
    <name type="common">Tanaka's snailfish</name>
    <dbReference type="NCBI Taxonomy" id="230148"/>
    <lineage>
        <taxon>Eukaryota</taxon>
        <taxon>Metazoa</taxon>
        <taxon>Chordata</taxon>
        <taxon>Craniata</taxon>
        <taxon>Vertebrata</taxon>
        <taxon>Euteleostomi</taxon>
        <taxon>Actinopterygii</taxon>
        <taxon>Neopterygii</taxon>
        <taxon>Teleostei</taxon>
        <taxon>Neoteleostei</taxon>
        <taxon>Acanthomorphata</taxon>
        <taxon>Eupercaria</taxon>
        <taxon>Perciformes</taxon>
        <taxon>Cottioidei</taxon>
        <taxon>Cottales</taxon>
        <taxon>Liparidae</taxon>
        <taxon>Liparis</taxon>
    </lineage>
</organism>
<name>A0A4Z2EHS4_9TELE</name>
<feature type="region of interest" description="Disordered" evidence="1">
    <location>
        <begin position="84"/>
        <end position="104"/>
    </location>
</feature>
<dbReference type="Proteomes" id="UP000314294">
    <property type="component" value="Unassembled WGS sequence"/>
</dbReference>
<dbReference type="AlphaFoldDB" id="A0A4Z2EHS4"/>
<protein>
    <submittedName>
        <fullName evidence="2">Uncharacterized protein</fullName>
    </submittedName>
</protein>
<accession>A0A4Z2EHS4</accession>
<evidence type="ECO:0000313" key="3">
    <source>
        <dbReference type="Proteomes" id="UP000314294"/>
    </source>
</evidence>
<feature type="compositionally biased region" description="Low complexity" evidence="1">
    <location>
        <begin position="84"/>
        <end position="102"/>
    </location>
</feature>
<evidence type="ECO:0000256" key="1">
    <source>
        <dbReference type="SAM" id="MobiDB-lite"/>
    </source>
</evidence>
<proteinExistence type="predicted"/>
<gene>
    <name evidence="2" type="ORF">EYF80_061952</name>
</gene>